<evidence type="ECO:0000313" key="2">
    <source>
        <dbReference type="EMBL" id="PWK49717.1"/>
    </source>
</evidence>
<sequence>MVGEAGSVTELDGLRGIRARRAALDAEELELIDRARRSGVTWPAIAVALGLGSRQAAEQRRRNLARAAERDSLPRRSELDQGYGDSVTRLRRQAVDLYRRIGADRRWDARFTRAALVRETLSAAPDAPAGALYDLVTAALDDLENRLLPAPLRASVQRLRIEARHPRKPGGPEQA</sequence>
<gene>
    <name evidence="2" type="ORF">BC793_104392</name>
</gene>
<feature type="region of interest" description="Disordered" evidence="1">
    <location>
        <begin position="65"/>
        <end position="84"/>
    </location>
</feature>
<keyword evidence="3" id="KW-1185">Reference proteome</keyword>
<evidence type="ECO:0000256" key="1">
    <source>
        <dbReference type="SAM" id="MobiDB-lite"/>
    </source>
</evidence>
<dbReference type="RefSeq" id="WP_373871202.1">
    <property type="nucleotide sequence ID" value="NZ_BONA01000026.1"/>
</dbReference>
<name>A0A316G5K5_9ACTN</name>
<reference evidence="2 3" key="1">
    <citation type="submission" date="2018-05" db="EMBL/GenBank/DDBJ databases">
        <title>Genomic Encyclopedia of Archaeal and Bacterial Type Strains, Phase II (KMG-II): from individual species to whole genera.</title>
        <authorList>
            <person name="Goeker M."/>
        </authorList>
    </citation>
    <scope>NUCLEOTIDE SEQUENCE [LARGE SCALE GENOMIC DNA]</scope>
    <source>
        <strain evidence="2 3">DSM 45184</strain>
    </source>
</reference>
<proteinExistence type="predicted"/>
<dbReference type="EMBL" id="QGGR01000004">
    <property type="protein sequence ID" value="PWK49717.1"/>
    <property type="molecule type" value="Genomic_DNA"/>
</dbReference>
<organism evidence="2 3">
    <name type="scientific">Actinoplanes xinjiangensis</name>
    <dbReference type="NCBI Taxonomy" id="512350"/>
    <lineage>
        <taxon>Bacteria</taxon>
        <taxon>Bacillati</taxon>
        <taxon>Actinomycetota</taxon>
        <taxon>Actinomycetes</taxon>
        <taxon>Micromonosporales</taxon>
        <taxon>Micromonosporaceae</taxon>
        <taxon>Actinoplanes</taxon>
    </lineage>
</organism>
<accession>A0A316G5K5</accession>
<dbReference type="AlphaFoldDB" id="A0A316G5K5"/>
<comment type="caution">
    <text evidence="2">The sequence shown here is derived from an EMBL/GenBank/DDBJ whole genome shotgun (WGS) entry which is preliminary data.</text>
</comment>
<evidence type="ECO:0000313" key="3">
    <source>
        <dbReference type="Proteomes" id="UP000245697"/>
    </source>
</evidence>
<feature type="compositionally biased region" description="Basic and acidic residues" evidence="1">
    <location>
        <begin position="65"/>
        <end position="79"/>
    </location>
</feature>
<protein>
    <submittedName>
        <fullName evidence="2">Uncharacterized protein</fullName>
    </submittedName>
</protein>
<dbReference type="Proteomes" id="UP000245697">
    <property type="component" value="Unassembled WGS sequence"/>
</dbReference>